<dbReference type="Proteomes" id="UP000228503">
    <property type="component" value="Unassembled WGS sequence"/>
</dbReference>
<keyword evidence="1" id="KW-0812">Transmembrane</keyword>
<evidence type="ECO:0000313" key="3">
    <source>
        <dbReference type="Proteomes" id="UP000228503"/>
    </source>
</evidence>
<dbReference type="EMBL" id="PFOB01000018">
    <property type="protein sequence ID" value="PIZ63578.1"/>
    <property type="molecule type" value="Genomic_DNA"/>
</dbReference>
<feature type="transmembrane region" description="Helical" evidence="1">
    <location>
        <begin position="20"/>
        <end position="40"/>
    </location>
</feature>
<dbReference type="GO" id="GO:0043683">
    <property type="term" value="P:type IV pilus assembly"/>
    <property type="evidence" value="ECO:0007669"/>
    <property type="project" value="InterPro"/>
</dbReference>
<reference evidence="3" key="1">
    <citation type="submission" date="2017-09" db="EMBL/GenBank/DDBJ databases">
        <title>Depth-based differentiation of microbial function through sediment-hosted aquifers and enrichment of novel symbionts in the deep terrestrial subsurface.</title>
        <authorList>
            <person name="Probst A.J."/>
            <person name="Ladd B."/>
            <person name="Jarett J.K."/>
            <person name="Geller-Mcgrath D.E."/>
            <person name="Sieber C.M.K."/>
            <person name="Emerson J.B."/>
            <person name="Anantharaman K."/>
            <person name="Thomas B.C."/>
            <person name="Malmstrom R."/>
            <person name="Stieglmeier M."/>
            <person name="Klingl A."/>
            <person name="Woyke T."/>
            <person name="Ryan C.M."/>
            <person name="Banfield J.F."/>
        </authorList>
    </citation>
    <scope>NUCLEOTIDE SEQUENCE [LARGE SCALE GENOMIC DNA]</scope>
</reference>
<name>A0A2M7U0I2_9BACT</name>
<evidence type="ECO:0000313" key="2">
    <source>
        <dbReference type="EMBL" id="PIZ63578.1"/>
    </source>
</evidence>
<evidence type="ECO:0000256" key="1">
    <source>
        <dbReference type="SAM" id="Phobius"/>
    </source>
</evidence>
<accession>A0A2M7U0I2</accession>
<sequence>MNKEKLLELLKDKKIQNYSYHIFFFLAFSFFIIFAIQPNLSTAFRLQKELQGLRLQNKKSEEVILQIVNYQSLMEEYRDSLSVLDEAVPSTPELAKVVDEISKTASDSGLIVKSLTIESIDLKGNSGSDPGSNMGGTIENIGEDVANAIDVEAITGDGMSENSAGAGNEAGSSSKQPDLLSFTITIEGTASISQITQFLNHLIDQRRLKTYDSISLSTDSTNENMVINLLVRTYYL</sequence>
<keyword evidence="1" id="KW-1133">Transmembrane helix</keyword>
<keyword evidence="1" id="KW-0472">Membrane</keyword>
<gene>
    <name evidence="2" type="ORF">COY16_01525</name>
</gene>
<dbReference type="InterPro" id="IPR014717">
    <property type="entry name" value="Transl_elong_EF1B/ribsomal_bS6"/>
</dbReference>
<proteinExistence type="predicted"/>
<dbReference type="GO" id="GO:0043107">
    <property type="term" value="P:type IV pilus-dependent motility"/>
    <property type="evidence" value="ECO:0007669"/>
    <property type="project" value="InterPro"/>
</dbReference>
<dbReference type="AlphaFoldDB" id="A0A2M7U0I2"/>
<dbReference type="Gene3D" id="3.30.70.60">
    <property type="match status" value="1"/>
</dbReference>
<protein>
    <submittedName>
        <fullName evidence="2">Uncharacterized protein</fullName>
    </submittedName>
</protein>
<comment type="caution">
    <text evidence="2">The sequence shown here is derived from an EMBL/GenBank/DDBJ whole genome shotgun (WGS) entry which is preliminary data.</text>
</comment>
<organism evidence="2 3">
    <name type="scientific">Candidatus Roizmanbacteria bacterium CG_4_10_14_0_2_um_filter_39_13</name>
    <dbReference type="NCBI Taxonomy" id="1974825"/>
    <lineage>
        <taxon>Bacteria</taxon>
        <taxon>Candidatus Roizmaniibacteriota</taxon>
    </lineage>
</organism>